<feature type="compositionally biased region" description="Pro residues" evidence="1">
    <location>
        <begin position="60"/>
        <end position="69"/>
    </location>
</feature>
<feature type="region of interest" description="Disordered" evidence="1">
    <location>
        <begin position="41"/>
        <end position="70"/>
    </location>
</feature>
<accession>A0A7S2YKG8</accession>
<proteinExistence type="predicted"/>
<name>A0A7S2YKG8_9STRA</name>
<evidence type="ECO:0000256" key="1">
    <source>
        <dbReference type="SAM" id="MobiDB-lite"/>
    </source>
</evidence>
<protein>
    <submittedName>
        <fullName evidence="2">Uncharacterized protein</fullName>
    </submittedName>
</protein>
<reference evidence="2" key="1">
    <citation type="submission" date="2021-01" db="EMBL/GenBank/DDBJ databases">
        <authorList>
            <person name="Corre E."/>
            <person name="Pelletier E."/>
            <person name="Niang G."/>
            <person name="Scheremetjew M."/>
            <person name="Finn R."/>
            <person name="Kale V."/>
            <person name="Holt S."/>
            <person name="Cochrane G."/>
            <person name="Meng A."/>
            <person name="Brown T."/>
            <person name="Cohen L."/>
        </authorList>
    </citation>
    <scope>NUCLEOTIDE SEQUENCE</scope>
    <source>
        <strain evidence="2">CCMP125</strain>
    </source>
</reference>
<dbReference type="AlphaFoldDB" id="A0A7S2YKG8"/>
<dbReference type="EMBL" id="HBHT01029929">
    <property type="protein sequence ID" value="CAD9981515.1"/>
    <property type="molecule type" value="Transcribed_RNA"/>
</dbReference>
<sequence length="170" mass="18009">MPLDNPTNPCVTAPNLFVIGLVNCPTLLGYTVTIVNGTESSSAPISADADGEPSSFSPTVAPPPTPPPVEPEEQDFVCMPSFGYVEQTIEGVTVTLVEFGSDYIAIVDAREPITYFISDANLGEAATGTTTGPGTFTLDSSPGENLFECPQRFFLTIKYSDGSMFSAFFD</sequence>
<gene>
    <name evidence="2" type="ORF">APAL1065_LOCUS20091</name>
</gene>
<evidence type="ECO:0000313" key="2">
    <source>
        <dbReference type="EMBL" id="CAD9981515.1"/>
    </source>
</evidence>
<organism evidence="2">
    <name type="scientific">Entomoneis paludosa</name>
    <dbReference type="NCBI Taxonomy" id="265537"/>
    <lineage>
        <taxon>Eukaryota</taxon>
        <taxon>Sar</taxon>
        <taxon>Stramenopiles</taxon>
        <taxon>Ochrophyta</taxon>
        <taxon>Bacillariophyta</taxon>
        <taxon>Bacillariophyceae</taxon>
        <taxon>Bacillariophycidae</taxon>
        <taxon>Entomoneidaceae</taxon>
        <taxon>Entomoneis</taxon>
    </lineage>
</organism>